<gene>
    <name evidence="1" type="ORF">AVDCRST_MAG17-1864</name>
</gene>
<reference evidence="1" key="1">
    <citation type="submission" date="2020-02" db="EMBL/GenBank/DDBJ databases">
        <authorList>
            <person name="Meier V. D."/>
        </authorList>
    </citation>
    <scope>NUCLEOTIDE SEQUENCE</scope>
    <source>
        <strain evidence="1">AVDCRST_MAG17</strain>
    </source>
</reference>
<dbReference type="EMBL" id="CADCVV010000142">
    <property type="protein sequence ID" value="CAA9508989.1"/>
    <property type="molecule type" value="Genomic_DNA"/>
</dbReference>
<sequence>MRPSNDTANFRVDDADSLVAASLACPACLSSAVSWQLERAVHEPSAHCSCRRCGHRRTLHLSPEQALRLALHERRPLDPTPRPGDMLRVFV</sequence>
<accession>A0A6J4SZ74</accession>
<protein>
    <submittedName>
        <fullName evidence="1">Uncharacterized protein</fullName>
    </submittedName>
</protein>
<name>A0A6J4SZ74_9ACTN</name>
<dbReference type="AlphaFoldDB" id="A0A6J4SZ74"/>
<proteinExistence type="predicted"/>
<evidence type="ECO:0000313" key="1">
    <source>
        <dbReference type="EMBL" id="CAA9508989.1"/>
    </source>
</evidence>
<organism evidence="1">
    <name type="scientific">uncultured Solirubrobacterales bacterium</name>
    <dbReference type="NCBI Taxonomy" id="768556"/>
    <lineage>
        <taxon>Bacteria</taxon>
        <taxon>Bacillati</taxon>
        <taxon>Actinomycetota</taxon>
        <taxon>Thermoleophilia</taxon>
        <taxon>Solirubrobacterales</taxon>
        <taxon>environmental samples</taxon>
    </lineage>
</organism>